<evidence type="ECO:0000256" key="6">
    <source>
        <dbReference type="ARBA" id="ARBA00023136"/>
    </source>
</evidence>
<dbReference type="PANTHER" id="PTHR43163">
    <property type="entry name" value="DIPEPTIDE TRANSPORT SYSTEM PERMEASE PROTEIN DPPB-RELATED"/>
    <property type="match status" value="1"/>
</dbReference>
<dbReference type="Gene3D" id="1.10.3720.10">
    <property type="entry name" value="MetI-like"/>
    <property type="match status" value="1"/>
</dbReference>
<sequence length="305" mass="32753">MGGFLIRRLAVTILVIVVTAMISFSLVHLSGDPAVAIAGEKASAAEIDQIRRLYGFDRPFHEQFLAWAGKVLDGDLGRSTYLKENVGPVLARHLPVTALLGLLSLLFALLVAVPLGVVAALRPNTLIDRAALVLAVAGQAMPSFLSALALIYGFGVALRWLPVSGSASWAHYILPSVALGYYAAPAIMRLTRSGMLDVLQSDHVRTVRAYGLPAWRVVLRHALRHAVIPVVSLAAVQFGYMLGGSVVVESVFSMNGIGNLAWLSIRRYDIEVIQAILLVIACTYAVLTLAADLLNAALDPRIRSR</sequence>
<feature type="transmembrane region" description="Helical" evidence="7">
    <location>
        <begin position="133"/>
        <end position="157"/>
    </location>
</feature>
<comment type="subcellular location">
    <subcellularLocation>
        <location evidence="1 7">Cell membrane</location>
        <topology evidence="1 7">Multi-pass membrane protein</topology>
    </subcellularLocation>
</comment>
<dbReference type="InterPro" id="IPR000515">
    <property type="entry name" value="MetI-like"/>
</dbReference>
<dbReference type="Pfam" id="PF19300">
    <property type="entry name" value="BPD_transp_1_N"/>
    <property type="match status" value="1"/>
</dbReference>
<evidence type="ECO:0000256" key="1">
    <source>
        <dbReference type="ARBA" id="ARBA00004651"/>
    </source>
</evidence>
<dbReference type="InterPro" id="IPR045621">
    <property type="entry name" value="BPD_transp_1_N"/>
</dbReference>
<evidence type="ECO:0000256" key="2">
    <source>
        <dbReference type="ARBA" id="ARBA00022448"/>
    </source>
</evidence>
<name>A0A0A0DBD3_9PROT</name>
<keyword evidence="2 7" id="KW-0813">Transport</keyword>
<dbReference type="PANTHER" id="PTHR43163:SF6">
    <property type="entry name" value="DIPEPTIDE TRANSPORT SYSTEM PERMEASE PROTEIN DPPB-RELATED"/>
    <property type="match status" value="1"/>
</dbReference>
<evidence type="ECO:0000256" key="7">
    <source>
        <dbReference type="RuleBase" id="RU363032"/>
    </source>
</evidence>
<accession>A0A0A0DBD3</accession>
<keyword evidence="6 7" id="KW-0472">Membrane</keyword>
<feature type="transmembrane region" description="Helical" evidence="7">
    <location>
        <begin position="272"/>
        <end position="298"/>
    </location>
</feature>
<dbReference type="AlphaFoldDB" id="A0A0A0DBD3"/>
<dbReference type="Proteomes" id="UP000029995">
    <property type="component" value="Unassembled WGS sequence"/>
</dbReference>
<dbReference type="RefSeq" id="WP_034832798.1">
    <property type="nucleotide sequence ID" value="NZ_JANX01000040.1"/>
</dbReference>
<comment type="caution">
    <text evidence="9">The sequence shown here is derived from an EMBL/GenBank/DDBJ whole genome shotgun (WGS) entry which is preliminary data.</text>
</comment>
<dbReference type="CDD" id="cd06261">
    <property type="entry name" value="TM_PBP2"/>
    <property type="match status" value="1"/>
</dbReference>
<evidence type="ECO:0000256" key="4">
    <source>
        <dbReference type="ARBA" id="ARBA00022692"/>
    </source>
</evidence>
<gene>
    <name evidence="9" type="ORF">P409_05655</name>
</gene>
<evidence type="ECO:0000256" key="3">
    <source>
        <dbReference type="ARBA" id="ARBA00022475"/>
    </source>
</evidence>
<reference evidence="9 10" key="1">
    <citation type="submission" date="2014-01" db="EMBL/GenBank/DDBJ databases">
        <title>Genome sequence determination for a cystic fibrosis isolate, Inquilinus limosus.</title>
        <authorList>
            <person name="Pino M."/>
            <person name="Di Conza J."/>
            <person name="Gutkind G."/>
        </authorList>
    </citation>
    <scope>NUCLEOTIDE SEQUENCE [LARGE SCALE GENOMIC DNA]</scope>
    <source>
        <strain evidence="9 10">MP06</strain>
    </source>
</reference>
<feature type="transmembrane region" description="Helical" evidence="7">
    <location>
        <begin position="226"/>
        <end position="252"/>
    </location>
</feature>
<dbReference type="GO" id="GO:0055085">
    <property type="term" value="P:transmembrane transport"/>
    <property type="evidence" value="ECO:0007669"/>
    <property type="project" value="InterPro"/>
</dbReference>
<dbReference type="Pfam" id="PF00528">
    <property type="entry name" value="BPD_transp_1"/>
    <property type="match status" value="1"/>
</dbReference>
<evidence type="ECO:0000313" key="9">
    <source>
        <dbReference type="EMBL" id="KGM35228.1"/>
    </source>
</evidence>
<feature type="transmembrane region" description="Helical" evidence="7">
    <location>
        <begin position="98"/>
        <end position="121"/>
    </location>
</feature>
<evidence type="ECO:0000256" key="5">
    <source>
        <dbReference type="ARBA" id="ARBA00022989"/>
    </source>
</evidence>
<comment type="similarity">
    <text evidence="7">Belongs to the binding-protein-dependent transport system permease family.</text>
</comment>
<organism evidence="9 10">
    <name type="scientific">Inquilinus limosus MP06</name>
    <dbReference type="NCBI Taxonomy" id="1398085"/>
    <lineage>
        <taxon>Bacteria</taxon>
        <taxon>Pseudomonadati</taxon>
        <taxon>Pseudomonadota</taxon>
        <taxon>Alphaproteobacteria</taxon>
        <taxon>Rhodospirillales</taxon>
        <taxon>Rhodospirillaceae</taxon>
        <taxon>Inquilinus</taxon>
    </lineage>
</organism>
<evidence type="ECO:0000259" key="8">
    <source>
        <dbReference type="PROSITE" id="PS50928"/>
    </source>
</evidence>
<protein>
    <submittedName>
        <fullName evidence="9">ABC transporter permease</fullName>
    </submittedName>
</protein>
<evidence type="ECO:0000313" key="10">
    <source>
        <dbReference type="Proteomes" id="UP000029995"/>
    </source>
</evidence>
<feature type="transmembrane region" description="Helical" evidence="7">
    <location>
        <begin position="169"/>
        <end position="188"/>
    </location>
</feature>
<dbReference type="PROSITE" id="PS50928">
    <property type="entry name" value="ABC_TM1"/>
    <property type="match status" value="1"/>
</dbReference>
<dbReference type="OrthoDB" id="7834831at2"/>
<dbReference type="SUPFAM" id="SSF161098">
    <property type="entry name" value="MetI-like"/>
    <property type="match status" value="1"/>
</dbReference>
<dbReference type="GO" id="GO:0005886">
    <property type="term" value="C:plasma membrane"/>
    <property type="evidence" value="ECO:0007669"/>
    <property type="project" value="UniProtKB-SubCell"/>
</dbReference>
<proteinExistence type="inferred from homology"/>
<keyword evidence="3" id="KW-1003">Cell membrane</keyword>
<keyword evidence="5 7" id="KW-1133">Transmembrane helix</keyword>
<dbReference type="EMBL" id="JANX01000040">
    <property type="protein sequence ID" value="KGM35228.1"/>
    <property type="molecule type" value="Genomic_DNA"/>
</dbReference>
<feature type="domain" description="ABC transmembrane type-1" evidence="8">
    <location>
        <begin position="94"/>
        <end position="295"/>
    </location>
</feature>
<dbReference type="InterPro" id="IPR035906">
    <property type="entry name" value="MetI-like_sf"/>
</dbReference>
<keyword evidence="4 7" id="KW-0812">Transmembrane</keyword>